<proteinExistence type="predicted"/>
<dbReference type="Proteomes" id="UP000839904">
    <property type="component" value="Unassembled WGS sequence"/>
</dbReference>
<protein>
    <submittedName>
        <fullName evidence="2">Uncharacterized protein</fullName>
    </submittedName>
</protein>
<evidence type="ECO:0000313" key="2">
    <source>
        <dbReference type="EMBL" id="MER44885.1"/>
    </source>
</evidence>
<comment type="caution">
    <text evidence="2">The sequence shown here is derived from an EMBL/GenBank/DDBJ whole genome shotgun (WGS) entry which is preliminary data.</text>
</comment>
<dbReference type="Proteomes" id="UP000885379">
    <property type="component" value="Unassembled WGS sequence"/>
</dbReference>
<dbReference type="EMBL" id="AAKOJA010000019">
    <property type="protein sequence ID" value="ECT9427507.1"/>
    <property type="molecule type" value="Genomic_DNA"/>
</dbReference>
<reference evidence="2" key="1">
    <citation type="submission" date="2018-10" db="EMBL/GenBank/DDBJ databases">
        <authorList>
            <consortium name="PulseNet: The National Subtyping Network for Foodborne Disease Surveillance"/>
            <person name="Tarr C.L."/>
            <person name="Trees E."/>
            <person name="Katz L.S."/>
            <person name="Carleton-Romer H.A."/>
            <person name="Stroika S."/>
            <person name="Kucerova Z."/>
            <person name="Roache K.F."/>
            <person name="Sabol A.L."/>
            <person name="Besser J."/>
            <person name="Gerner-Smidt P."/>
        </authorList>
    </citation>
    <scope>NUCLEOTIDE SEQUENCE [LARGE SCALE GENOMIC DNA]</scope>
    <source>
        <strain evidence="1">PNUSAS018503</strain>
        <strain evidence="2">PNUSAS057480</strain>
    </source>
</reference>
<evidence type="ECO:0000313" key="1">
    <source>
        <dbReference type="EMBL" id="ECT9427507.1"/>
    </source>
</evidence>
<organism evidence="2">
    <name type="scientific">Salmonella enterica</name>
    <name type="common">Salmonella choleraesuis</name>
    <dbReference type="NCBI Taxonomy" id="28901"/>
    <lineage>
        <taxon>Bacteria</taxon>
        <taxon>Pseudomonadati</taxon>
        <taxon>Pseudomonadota</taxon>
        <taxon>Gammaproteobacteria</taxon>
        <taxon>Enterobacterales</taxon>
        <taxon>Enterobacteriaceae</taxon>
        <taxon>Salmonella</taxon>
    </lineage>
</organism>
<gene>
    <name evidence="1" type="ORF">CG587_24035</name>
    <name evidence="2" type="ORF">ED033_21750</name>
</gene>
<name>A0A3I8FU16_SALER</name>
<dbReference type="AlphaFoldDB" id="A0A3I8FU16"/>
<dbReference type="EMBL" id="RMEA01000097">
    <property type="protein sequence ID" value="MER44885.1"/>
    <property type="molecule type" value="Genomic_DNA"/>
</dbReference>
<accession>A0A3I8FU16</accession>
<sequence length="67" mass="7242">MLAEKRTTGNMRHVQLAGAIGSVLPDGGACALFGLRSSGRPVKRSDSRHFVVCHSSDQFRNSCIIIE</sequence>